<dbReference type="PROSITE" id="PS51186">
    <property type="entry name" value="GNAT"/>
    <property type="match status" value="1"/>
</dbReference>
<keyword evidence="2" id="KW-0808">Transferase</keyword>
<feature type="domain" description="N-acetyltransferase" evidence="1">
    <location>
        <begin position="9"/>
        <end position="175"/>
    </location>
</feature>
<reference evidence="3" key="1">
    <citation type="journal article" date="2019" name="Int. J. Syst. Evol. Microbiol.">
        <title>The Global Catalogue of Microorganisms (GCM) 10K type strain sequencing project: providing services to taxonomists for standard genome sequencing and annotation.</title>
        <authorList>
            <consortium name="The Broad Institute Genomics Platform"/>
            <consortium name="The Broad Institute Genome Sequencing Center for Infectious Disease"/>
            <person name="Wu L."/>
            <person name="Ma J."/>
        </authorList>
    </citation>
    <scope>NUCLEOTIDE SEQUENCE [LARGE SCALE GENOMIC DNA]</scope>
    <source>
        <strain evidence="3">KCTC 3950</strain>
    </source>
</reference>
<dbReference type="RefSeq" id="WP_377607723.1">
    <property type="nucleotide sequence ID" value="NZ_JBHUME010000020.1"/>
</dbReference>
<evidence type="ECO:0000313" key="3">
    <source>
        <dbReference type="Proteomes" id="UP001597541"/>
    </source>
</evidence>
<comment type="caution">
    <text evidence="2">The sequence shown here is derived from an EMBL/GenBank/DDBJ whole genome shotgun (WGS) entry which is preliminary data.</text>
</comment>
<protein>
    <submittedName>
        <fullName evidence="2">GNAT family N-acetyltransferase</fullName>
        <ecNumber evidence="2">2.3.-.-</ecNumber>
    </submittedName>
</protein>
<accession>A0ABW5PKC2</accession>
<gene>
    <name evidence="2" type="ORF">ACFSUF_24845</name>
</gene>
<dbReference type="PANTHER" id="PTHR43415">
    <property type="entry name" value="SPERMIDINE N(1)-ACETYLTRANSFERASE"/>
    <property type="match status" value="1"/>
</dbReference>
<dbReference type="Gene3D" id="3.40.630.30">
    <property type="match status" value="1"/>
</dbReference>
<dbReference type="Proteomes" id="UP001597541">
    <property type="component" value="Unassembled WGS sequence"/>
</dbReference>
<keyword evidence="2" id="KW-0012">Acyltransferase</keyword>
<dbReference type="Pfam" id="PF13302">
    <property type="entry name" value="Acetyltransf_3"/>
    <property type="match status" value="1"/>
</dbReference>
<keyword evidence="3" id="KW-1185">Reference proteome</keyword>
<dbReference type="InterPro" id="IPR016181">
    <property type="entry name" value="Acyl_CoA_acyltransferase"/>
</dbReference>
<dbReference type="GO" id="GO:0016746">
    <property type="term" value="F:acyltransferase activity"/>
    <property type="evidence" value="ECO:0007669"/>
    <property type="project" value="UniProtKB-KW"/>
</dbReference>
<dbReference type="SUPFAM" id="SSF55729">
    <property type="entry name" value="Acyl-CoA N-acyltransferases (Nat)"/>
    <property type="match status" value="1"/>
</dbReference>
<sequence>MPHIVGDRILLREYRKEDFPFIRKWVNDERIVGALSDVFDYPHTVHATESFLNSMLDGTSSIKGFIIAHKDTEAYIGQIDLHFVDWKNRVAELGIVIGDMEMHGKGYGREAIRLLQRFVFRTLNLNRLQLQVYDYNDKAYRSYLNAGFKEEGRLRQRLFKDGQYRDVIYMGILRDEYLQFEERQLKGSTEENSTED</sequence>
<dbReference type="PANTHER" id="PTHR43415:SF3">
    <property type="entry name" value="GNAT-FAMILY ACETYLTRANSFERASE"/>
    <property type="match status" value="1"/>
</dbReference>
<organism evidence="2 3">
    <name type="scientific">Paenibacillus gansuensis</name>
    <dbReference type="NCBI Taxonomy" id="306542"/>
    <lineage>
        <taxon>Bacteria</taxon>
        <taxon>Bacillati</taxon>
        <taxon>Bacillota</taxon>
        <taxon>Bacilli</taxon>
        <taxon>Bacillales</taxon>
        <taxon>Paenibacillaceae</taxon>
        <taxon>Paenibacillus</taxon>
    </lineage>
</organism>
<name>A0ABW5PKC2_9BACL</name>
<dbReference type="EC" id="2.3.-.-" evidence="2"/>
<dbReference type="InterPro" id="IPR000182">
    <property type="entry name" value="GNAT_dom"/>
</dbReference>
<evidence type="ECO:0000313" key="2">
    <source>
        <dbReference type="EMBL" id="MFD2615639.1"/>
    </source>
</evidence>
<proteinExistence type="predicted"/>
<evidence type="ECO:0000259" key="1">
    <source>
        <dbReference type="PROSITE" id="PS51186"/>
    </source>
</evidence>
<dbReference type="EMBL" id="JBHUME010000020">
    <property type="protein sequence ID" value="MFD2615639.1"/>
    <property type="molecule type" value="Genomic_DNA"/>
</dbReference>